<dbReference type="SUPFAM" id="SSF51206">
    <property type="entry name" value="cAMP-binding domain-like"/>
    <property type="match status" value="2"/>
</dbReference>
<evidence type="ECO:0000256" key="4">
    <source>
        <dbReference type="ARBA" id="ARBA00022989"/>
    </source>
</evidence>
<dbReference type="SMART" id="SM00100">
    <property type="entry name" value="cNMP"/>
    <property type="match status" value="2"/>
</dbReference>
<dbReference type="InterPro" id="IPR032675">
    <property type="entry name" value="LRR_dom_sf"/>
</dbReference>
<organism evidence="11 12">
    <name type="scientific">Debaryomyces hansenii (strain ATCC 36239 / CBS 767 / BCRC 21394 / JCM 1990 / NBRC 0083 / IGC 2968)</name>
    <name type="common">Yeast</name>
    <name type="synonym">Torulaspora hansenii</name>
    <dbReference type="NCBI Taxonomy" id="284592"/>
    <lineage>
        <taxon>Eukaryota</taxon>
        <taxon>Fungi</taxon>
        <taxon>Dikarya</taxon>
        <taxon>Ascomycota</taxon>
        <taxon>Saccharomycotina</taxon>
        <taxon>Pichiomycetes</taxon>
        <taxon>Debaryomycetaceae</taxon>
        <taxon>Debaryomyces</taxon>
    </lineage>
</organism>
<dbReference type="Pfam" id="PF25372">
    <property type="entry name" value="DUF7885"/>
    <property type="match status" value="1"/>
</dbReference>
<dbReference type="InterPro" id="IPR036047">
    <property type="entry name" value="F-box-like_dom_sf"/>
</dbReference>
<dbReference type="GO" id="GO:0044877">
    <property type="term" value="F:protein-containing complex binding"/>
    <property type="evidence" value="ECO:0007669"/>
    <property type="project" value="TreeGrafter"/>
</dbReference>
<dbReference type="InterPro" id="IPR018488">
    <property type="entry name" value="cNMP-bd_CS"/>
</dbReference>
<evidence type="ECO:0000259" key="10">
    <source>
        <dbReference type="PROSITE" id="PS50042"/>
    </source>
</evidence>
<dbReference type="VEuPathDB" id="FungiDB:DEHA2B08250g"/>
<dbReference type="eggNOG" id="KOG1947">
    <property type="taxonomic scope" value="Eukaryota"/>
</dbReference>
<dbReference type="EMBL" id="CR382134">
    <property type="protein sequence ID" value="CAG85319.2"/>
    <property type="molecule type" value="Genomic_DNA"/>
</dbReference>
<dbReference type="GeneID" id="2913418"/>
<keyword evidence="5" id="KW-0406">Ion transport</keyword>
<dbReference type="InParanoid" id="Q6BWV4"/>
<keyword evidence="4" id="KW-1133">Transmembrane helix</keyword>
<feature type="region of interest" description="Disordered" evidence="9">
    <location>
        <begin position="43"/>
        <end position="113"/>
    </location>
</feature>
<dbReference type="FunFam" id="2.60.120.10:FF:000057">
    <property type="entry name" value="Cyclic nucleotide-binding domain protein"/>
    <property type="match status" value="1"/>
</dbReference>
<name>Q6BWV4_DEBHA</name>
<protein>
    <submittedName>
        <fullName evidence="11">DEHA2B08250p</fullName>
    </submittedName>
</protein>
<evidence type="ECO:0000313" key="12">
    <source>
        <dbReference type="Proteomes" id="UP000000599"/>
    </source>
</evidence>
<dbReference type="InterPro" id="IPR018490">
    <property type="entry name" value="cNMP-bd_dom_sf"/>
</dbReference>
<dbReference type="OrthoDB" id="421226at2759"/>
<dbReference type="PROSITE" id="PS50042">
    <property type="entry name" value="CNMP_BINDING_3"/>
    <property type="match status" value="2"/>
</dbReference>
<dbReference type="Pfam" id="PF12937">
    <property type="entry name" value="F-box-like"/>
    <property type="match status" value="1"/>
</dbReference>
<keyword evidence="6" id="KW-0472">Membrane</keyword>
<dbReference type="CDD" id="cd09917">
    <property type="entry name" value="F-box_SF"/>
    <property type="match status" value="1"/>
</dbReference>
<dbReference type="PANTHER" id="PTHR45638:SF24">
    <property type="entry name" value="CYCLIC NUCLEOTIDE-BINDING DOMAIN PROTEIN (AFU_ORTHOLOGUE AFUA_2G03170)"/>
    <property type="match status" value="1"/>
</dbReference>
<dbReference type="InterPro" id="IPR001810">
    <property type="entry name" value="F-box_dom"/>
</dbReference>
<dbReference type="InterPro" id="IPR006553">
    <property type="entry name" value="Leu-rich_rpt_Cys-con_subtyp"/>
</dbReference>
<gene>
    <name evidence="11" type="ordered locus">DEHA2B08250g</name>
</gene>
<dbReference type="InterPro" id="IPR050866">
    <property type="entry name" value="CNG_cation_channel"/>
</dbReference>
<sequence length="949" mass="106644">MHTAVYILLTVTKKSRLRKRLGYGKDKIYSMVSIGIARRGSGFIPAKSSPLSNRNSKMSEEYGRDDAGRKQPKVTRQPEIRRKQGEGRETGKNTGELEGKSKNNVEYSNDIDGEQDKRPGEFLDILHTFPIFKQAPESFVMKIVSQLRFKVYKPKEYVIRKGEPSESMYWIMSGTVGISDGESIQAELGRGSFFGEVGVIFNRPRTATVVTRSRVVVGVLESEALSFVLQYYPSIERKIRDEAQGRLASQDKKCKSGASRCNQNNSYAGGYRDELQTDSVLSPRFLKGFSLFQQMPTYIVEELLSYSELVKIPSFDYVFNEGDNDLDVYFIVSGKVEIINKDLNSKSGRKLTVLEPGCSFGILSFLSHLKGNKGSRRHASAISISPVELLKIQSCKLKLLCKQFSFIIDELEHESLDRTFLVTDKRTDAAPNSPPTTRLSIGFLMNENEDKWSEVSNHSQKNLRIKSSLSYSTYGPRYQNVSPISPISPVENIYSLTTQSQNINTTEQQVNTKKRKLSTEKYPLDFFEARASTESTKNEFVDHGGVKYSDAPNDKKLKLNKNENSLLSTDKSGKKILSKVFEYLTIPELMKLRIVCKQWNDILSTAPGLCNKLDLTPWNTSIDDKSLISITDFVGARPQYIDISNCFHVTDEGFTYMVNEIGISGEIKDLKMESNWEISGMAIMDLSSSIVGRHLEKIDLANCRKVRDDVLERLTGWNPSEINQTNNGSKEDDKMSDVGCKNLKIIDVGYCKHLTDKIMYHISQNANTRLESLNLTRCTTITDQGFEHWNKRSFPNLKKLSLKDCTFLTDKSIISIANSANNLEILDLKFCCALSDVSIDMLCLGCPKLKHLDLSFCGSAVSDFSLVAISLHLRFLERIILKGCIRVTRSGIDSLLSGCSPLNYLNISQCKNAHVYPGGIPAQELKIHSQSKTAFVTAGSYRNIIEIAV</sequence>
<evidence type="ECO:0000256" key="9">
    <source>
        <dbReference type="SAM" id="MobiDB-lite"/>
    </source>
</evidence>
<feature type="domain" description="Cyclic nucleotide-binding" evidence="10">
    <location>
        <begin position="291"/>
        <end position="392"/>
    </location>
</feature>
<feature type="compositionally biased region" description="Basic and acidic residues" evidence="9">
    <location>
        <begin position="57"/>
        <end position="69"/>
    </location>
</feature>
<keyword evidence="7" id="KW-1071">Ligand-gated ion channel</keyword>
<proteinExistence type="predicted"/>
<evidence type="ECO:0000256" key="7">
    <source>
        <dbReference type="ARBA" id="ARBA00023286"/>
    </source>
</evidence>
<dbReference type="InterPro" id="IPR057207">
    <property type="entry name" value="FBXL15_LRR"/>
</dbReference>
<keyword evidence="12" id="KW-1185">Reference proteome</keyword>
<dbReference type="GO" id="GO:0016020">
    <property type="term" value="C:membrane"/>
    <property type="evidence" value="ECO:0007669"/>
    <property type="project" value="UniProtKB-SubCell"/>
</dbReference>
<dbReference type="InterPro" id="IPR000595">
    <property type="entry name" value="cNMP-bd_dom"/>
</dbReference>
<keyword evidence="8" id="KW-0407">Ion channel</keyword>
<evidence type="ECO:0000256" key="8">
    <source>
        <dbReference type="ARBA" id="ARBA00023303"/>
    </source>
</evidence>
<dbReference type="InterPro" id="IPR014710">
    <property type="entry name" value="RmlC-like_jellyroll"/>
</dbReference>
<dbReference type="Gene3D" id="3.80.10.10">
    <property type="entry name" value="Ribonuclease Inhibitor"/>
    <property type="match status" value="2"/>
</dbReference>
<evidence type="ECO:0000256" key="2">
    <source>
        <dbReference type="ARBA" id="ARBA00022448"/>
    </source>
</evidence>
<dbReference type="SUPFAM" id="SSF81383">
    <property type="entry name" value="F-box domain"/>
    <property type="match status" value="1"/>
</dbReference>
<feature type="compositionally biased region" description="Basic and acidic residues" evidence="9">
    <location>
        <begin position="76"/>
        <end position="103"/>
    </location>
</feature>
<dbReference type="GO" id="GO:0005221">
    <property type="term" value="F:intracellularly cyclic nucleotide-activated monoatomic cation channel activity"/>
    <property type="evidence" value="ECO:0007669"/>
    <property type="project" value="InterPro"/>
</dbReference>
<evidence type="ECO:0000256" key="5">
    <source>
        <dbReference type="ARBA" id="ARBA00023065"/>
    </source>
</evidence>
<keyword evidence="2" id="KW-0813">Transport</keyword>
<dbReference type="OMA" id="RMKSVWD"/>
<dbReference type="PROSITE" id="PS00889">
    <property type="entry name" value="CNMP_BINDING_2"/>
    <property type="match status" value="1"/>
</dbReference>
<dbReference type="Gene3D" id="2.60.120.10">
    <property type="entry name" value="Jelly Rolls"/>
    <property type="match status" value="2"/>
</dbReference>
<dbReference type="InterPro" id="IPR001611">
    <property type="entry name" value="Leu-rich_rpt"/>
</dbReference>
<dbReference type="Pfam" id="PF00027">
    <property type="entry name" value="cNMP_binding"/>
    <property type="match status" value="2"/>
</dbReference>
<dbReference type="CDD" id="cd00038">
    <property type="entry name" value="CAP_ED"/>
    <property type="match status" value="2"/>
</dbReference>
<feature type="domain" description="Cyclic nucleotide-binding" evidence="10">
    <location>
        <begin position="131"/>
        <end position="246"/>
    </location>
</feature>
<dbReference type="SUPFAM" id="SSF52047">
    <property type="entry name" value="RNI-like"/>
    <property type="match status" value="1"/>
</dbReference>
<evidence type="ECO:0000256" key="3">
    <source>
        <dbReference type="ARBA" id="ARBA00022692"/>
    </source>
</evidence>
<dbReference type="eggNOG" id="KOG0498">
    <property type="taxonomic scope" value="Eukaryota"/>
</dbReference>
<dbReference type="Pfam" id="PF13516">
    <property type="entry name" value="LRR_6"/>
    <property type="match status" value="1"/>
</dbReference>
<evidence type="ECO:0000313" key="11">
    <source>
        <dbReference type="EMBL" id="CAG85319.2"/>
    </source>
</evidence>
<reference evidence="11 12" key="1">
    <citation type="journal article" date="2004" name="Nature">
        <title>Genome evolution in yeasts.</title>
        <authorList>
            <consortium name="Genolevures"/>
            <person name="Dujon B."/>
            <person name="Sherman D."/>
            <person name="Fischer G."/>
            <person name="Durrens P."/>
            <person name="Casaregola S."/>
            <person name="Lafontaine I."/>
            <person name="de Montigny J."/>
            <person name="Marck C."/>
            <person name="Neuveglise C."/>
            <person name="Talla E."/>
            <person name="Goffard N."/>
            <person name="Frangeul L."/>
            <person name="Aigle M."/>
            <person name="Anthouard V."/>
            <person name="Babour A."/>
            <person name="Barbe V."/>
            <person name="Barnay S."/>
            <person name="Blanchin S."/>
            <person name="Beckerich J.M."/>
            <person name="Beyne E."/>
            <person name="Bleykasten C."/>
            <person name="Boisrame A."/>
            <person name="Boyer J."/>
            <person name="Cattolico L."/>
            <person name="Confanioleri F."/>
            <person name="de Daruvar A."/>
            <person name="Despons L."/>
            <person name="Fabre E."/>
            <person name="Fairhead C."/>
            <person name="Ferry-Dumazet H."/>
            <person name="Groppi A."/>
            <person name="Hantraye F."/>
            <person name="Hennequin C."/>
            <person name="Jauniaux N."/>
            <person name="Joyet P."/>
            <person name="Kachouri R."/>
            <person name="Kerrest A."/>
            <person name="Koszul R."/>
            <person name="Lemaire M."/>
            <person name="Lesur I."/>
            <person name="Ma L."/>
            <person name="Muller H."/>
            <person name="Nicaud J.M."/>
            <person name="Nikolski M."/>
            <person name="Oztas S."/>
            <person name="Ozier-Kalogeropoulos O."/>
            <person name="Pellenz S."/>
            <person name="Potier S."/>
            <person name="Richard G.F."/>
            <person name="Straub M.L."/>
            <person name="Suleau A."/>
            <person name="Swennene D."/>
            <person name="Tekaia F."/>
            <person name="Wesolowski-Louvel M."/>
            <person name="Westhof E."/>
            <person name="Wirth B."/>
            <person name="Zeniou-Meyer M."/>
            <person name="Zivanovic I."/>
            <person name="Bolotin-Fukuhara M."/>
            <person name="Thierry A."/>
            <person name="Bouchier C."/>
            <person name="Caudron B."/>
            <person name="Scarpelli C."/>
            <person name="Gaillardin C."/>
            <person name="Weissenbach J."/>
            <person name="Wincker P."/>
            <person name="Souciet J.L."/>
        </authorList>
    </citation>
    <scope>NUCLEOTIDE SEQUENCE [LARGE SCALE GENOMIC DNA]</scope>
    <source>
        <strain evidence="12">ATCC 36239 / CBS 767 / BCRC 21394 / JCM 1990 / NBRC 0083 / IGC 2968</strain>
    </source>
</reference>
<dbReference type="PANTHER" id="PTHR45638">
    <property type="entry name" value="CYCLIC NUCLEOTIDE-GATED CATION CHANNEL SUBUNIT A"/>
    <property type="match status" value="1"/>
</dbReference>
<dbReference type="KEGG" id="dha:DEHA2B08250g"/>
<dbReference type="STRING" id="284592.Q6BWV4"/>
<evidence type="ECO:0000256" key="1">
    <source>
        <dbReference type="ARBA" id="ARBA00004141"/>
    </source>
</evidence>
<dbReference type="Proteomes" id="UP000000599">
    <property type="component" value="Chromosome B"/>
</dbReference>
<accession>Q6BWV4</accession>
<dbReference type="HOGENOM" id="CLU_006113_0_0_1"/>
<keyword evidence="3" id="KW-0812">Transmembrane</keyword>
<dbReference type="SMART" id="SM00367">
    <property type="entry name" value="LRR_CC"/>
    <property type="match status" value="8"/>
</dbReference>
<dbReference type="AlphaFoldDB" id="Q6BWV4"/>
<comment type="subcellular location">
    <subcellularLocation>
        <location evidence="1">Membrane</location>
        <topology evidence="1">Multi-pass membrane protein</topology>
    </subcellularLocation>
</comment>
<evidence type="ECO:0000256" key="6">
    <source>
        <dbReference type="ARBA" id="ARBA00023136"/>
    </source>
</evidence>
<dbReference type="RefSeq" id="XP_457315.2">
    <property type="nucleotide sequence ID" value="XM_457315.2"/>
</dbReference>